<dbReference type="Gene3D" id="1.10.10.10">
    <property type="entry name" value="Winged helix-like DNA-binding domain superfamily/Winged helix DNA-binding domain"/>
    <property type="match status" value="1"/>
</dbReference>
<dbReference type="Pfam" id="PF03466">
    <property type="entry name" value="LysR_substrate"/>
    <property type="match status" value="1"/>
</dbReference>
<dbReference type="OrthoDB" id="8849678at2"/>
<dbReference type="PANTHER" id="PTHR30427:SF1">
    <property type="entry name" value="TRANSCRIPTIONAL ACTIVATOR PROTEIN LYSR"/>
    <property type="match status" value="1"/>
</dbReference>
<keyword evidence="2" id="KW-0805">Transcription regulation</keyword>
<dbReference type="PROSITE" id="PS50931">
    <property type="entry name" value="HTH_LYSR"/>
    <property type="match status" value="1"/>
</dbReference>
<dbReference type="PRINTS" id="PR00039">
    <property type="entry name" value="HTHLYSR"/>
</dbReference>
<evidence type="ECO:0000313" key="7">
    <source>
        <dbReference type="Proteomes" id="UP000216020"/>
    </source>
</evidence>
<dbReference type="SUPFAM" id="SSF46785">
    <property type="entry name" value="Winged helix' DNA-binding domain"/>
    <property type="match status" value="1"/>
</dbReference>
<comment type="similarity">
    <text evidence="1">Belongs to the LysR transcriptional regulatory family.</text>
</comment>
<name>A0A261S158_9BORD</name>
<keyword evidence="4" id="KW-0804">Transcription</keyword>
<dbReference type="GO" id="GO:0003700">
    <property type="term" value="F:DNA-binding transcription factor activity"/>
    <property type="evidence" value="ECO:0007669"/>
    <property type="project" value="InterPro"/>
</dbReference>
<dbReference type="Proteomes" id="UP000216020">
    <property type="component" value="Unassembled WGS sequence"/>
</dbReference>
<dbReference type="Gene3D" id="3.40.190.290">
    <property type="match status" value="1"/>
</dbReference>
<evidence type="ECO:0000313" key="6">
    <source>
        <dbReference type="EMBL" id="OZI30233.1"/>
    </source>
</evidence>
<gene>
    <name evidence="6" type="ORF">CAL29_19440</name>
</gene>
<evidence type="ECO:0000256" key="1">
    <source>
        <dbReference type="ARBA" id="ARBA00009437"/>
    </source>
</evidence>
<dbReference type="GO" id="GO:0043565">
    <property type="term" value="F:sequence-specific DNA binding"/>
    <property type="evidence" value="ECO:0007669"/>
    <property type="project" value="TreeGrafter"/>
</dbReference>
<evidence type="ECO:0000256" key="2">
    <source>
        <dbReference type="ARBA" id="ARBA00023015"/>
    </source>
</evidence>
<dbReference type="SUPFAM" id="SSF53850">
    <property type="entry name" value="Periplasmic binding protein-like II"/>
    <property type="match status" value="1"/>
</dbReference>
<dbReference type="InterPro" id="IPR036390">
    <property type="entry name" value="WH_DNA-bd_sf"/>
</dbReference>
<evidence type="ECO:0000256" key="4">
    <source>
        <dbReference type="ARBA" id="ARBA00023163"/>
    </source>
</evidence>
<evidence type="ECO:0000259" key="5">
    <source>
        <dbReference type="PROSITE" id="PS50931"/>
    </source>
</evidence>
<feature type="domain" description="HTH lysR-type" evidence="5">
    <location>
        <begin position="2"/>
        <end position="59"/>
    </location>
</feature>
<accession>A0A261S158</accession>
<keyword evidence="3" id="KW-0238">DNA-binding</keyword>
<dbReference type="PANTHER" id="PTHR30427">
    <property type="entry name" value="TRANSCRIPTIONAL ACTIVATOR PROTEIN LYSR"/>
    <property type="match status" value="1"/>
</dbReference>
<dbReference type="GO" id="GO:0010628">
    <property type="term" value="P:positive regulation of gene expression"/>
    <property type="evidence" value="ECO:0007669"/>
    <property type="project" value="TreeGrafter"/>
</dbReference>
<organism evidence="6 7">
    <name type="scientific">Bordetella genomosp. 10</name>
    <dbReference type="NCBI Taxonomy" id="1416804"/>
    <lineage>
        <taxon>Bacteria</taxon>
        <taxon>Pseudomonadati</taxon>
        <taxon>Pseudomonadota</taxon>
        <taxon>Betaproteobacteria</taxon>
        <taxon>Burkholderiales</taxon>
        <taxon>Alcaligenaceae</taxon>
        <taxon>Bordetella</taxon>
    </lineage>
</organism>
<evidence type="ECO:0000256" key="3">
    <source>
        <dbReference type="ARBA" id="ARBA00023125"/>
    </source>
</evidence>
<dbReference type="CDD" id="cd08415">
    <property type="entry name" value="PBP2_LysR_opines_like"/>
    <property type="match status" value="1"/>
</dbReference>
<comment type="caution">
    <text evidence="6">The sequence shown here is derived from an EMBL/GenBank/DDBJ whole genome shotgun (WGS) entry which is preliminary data.</text>
</comment>
<sequence length="322" mass="35676">MVTMRQLEALCAVIESGSISAAAERLHLSQPAVSKIIAMLEYRTKLKLFEREYRRIVPTAEALYLHTEARRLLADLTNVDRLAEELRTLNAGAISLGCMMALGSHVVPAILARFLERRPKVDLTFQIRSPNKIMQWAIAQQIDFGIGITAMTHEAVQKETLCVVDGVCVLPPGHRLARRPHVHATDLHGEPFISFVKEGYMRQTLDQVLDALDVSPRRTATASNSHAACALVLQGAGIAVADPYTADFFAPHGLVVKPFLPAVRYEFQLLWPRFKARGKLVQMLVAELREGIGQYNEAHGLRDLRDLCDSRTDAAAAPQPQS</sequence>
<dbReference type="Pfam" id="PF00126">
    <property type="entry name" value="HTH_1"/>
    <property type="match status" value="1"/>
</dbReference>
<dbReference type="InterPro" id="IPR036388">
    <property type="entry name" value="WH-like_DNA-bd_sf"/>
</dbReference>
<dbReference type="InterPro" id="IPR005119">
    <property type="entry name" value="LysR_subst-bd"/>
</dbReference>
<dbReference type="InterPro" id="IPR000847">
    <property type="entry name" value="LysR_HTH_N"/>
</dbReference>
<proteinExistence type="inferred from homology"/>
<protein>
    <recommendedName>
        <fullName evidence="5">HTH lysR-type domain-containing protein</fullName>
    </recommendedName>
</protein>
<dbReference type="EMBL" id="NEVM01000005">
    <property type="protein sequence ID" value="OZI30233.1"/>
    <property type="molecule type" value="Genomic_DNA"/>
</dbReference>
<reference evidence="7" key="1">
    <citation type="submission" date="2017-05" db="EMBL/GenBank/DDBJ databases">
        <title>Complete and WGS of Bordetella genogroups.</title>
        <authorList>
            <person name="Spilker T."/>
            <person name="Lipuma J."/>
        </authorList>
    </citation>
    <scope>NUCLEOTIDE SEQUENCE [LARGE SCALE GENOMIC DNA]</scope>
    <source>
        <strain evidence="7">AU16122</strain>
    </source>
</reference>
<keyword evidence="7" id="KW-1185">Reference proteome</keyword>
<dbReference type="InterPro" id="IPR037424">
    <property type="entry name" value="NocR_PBP2"/>
</dbReference>
<dbReference type="AlphaFoldDB" id="A0A261S158"/>